<dbReference type="InterPro" id="IPR045063">
    <property type="entry name" value="Dynamin_N"/>
</dbReference>
<evidence type="ECO:0000256" key="10">
    <source>
        <dbReference type="ARBA" id="ARBA00023136"/>
    </source>
</evidence>
<dbReference type="InterPro" id="IPR027094">
    <property type="entry name" value="Mitofusin_fam"/>
</dbReference>
<keyword evidence="6" id="KW-1133">Transmembrane helix</keyword>
<dbReference type="GO" id="GO:0005741">
    <property type="term" value="C:mitochondrial outer membrane"/>
    <property type="evidence" value="ECO:0007669"/>
    <property type="project" value="UniProtKB-SubCell"/>
</dbReference>
<dbReference type="GO" id="GO:0051646">
    <property type="term" value="P:mitochondrion localization"/>
    <property type="evidence" value="ECO:0007669"/>
    <property type="project" value="TreeGrafter"/>
</dbReference>
<name>A0AA35S636_GEOBA</name>
<dbReference type="Pfam" id="PF04799">
    <property type="entry name" value="Fzo_mitofusin"/>
    <property type="match status" value="1"/>
</dbReference>
<accession>A0AA35S636</accession>
<keyword evidence="5" id="KW-0378">Hydrolase</keyword>
<feature type="compositionally biased region" description="Basic and acidic residues" evidence="12">
    <location>
        <begin position="21"/>
        <end position="33"/>
    </location>
</feature>
<proteinExistence type="predicted"/>
<dbReference type="InterPro" id="IPR027417">
    <property type="entry name" value="P-loop_NTPase"/>
</dbReference>
<evidence type="ECO:0000256" key="2">
    <source>
        <dbReference type="ARBA" id="ARBA00022692"/>
    </source>
</evidence>
<reference evidence="14" key="1">
    <citation type="submission" date="2023-03" db="EMBL/GenBank/DDBJ databases">
        <authorList>
            <person name="Steffen K."/>
            <person name="Cardenas P."/>
        </authorList>
    </citation>
    <scope>NUCLEOTIDE SEQUENCE</scope>
</reference>
<evidence type="ECO:0000313" key="15">
    <source>
        <dbReference type="Proteomes" id="UP001174909"/>
    </source>
</evidence>
<evidence type="ECO:0000256" key="7">
    <source>
        <dbReference type="ARBA" id="ARBA00023054"/>
    </source>
</evidence>
<dbReference type="InterPro" id="IPR030381">
    <property type="entry name" value="G_DYNAMIN_dom"/>
</dbReference>
<dbReference type="EMBL" id="CASHTH010002055">
    <property type="protein sequence ID" value="CAI8024150.1"/>
    <property type="molecule type" value="Genomic_DNA"/>
</dbReference>
<keyword evidence="9" id="KW-0342">GTP-binding</keyword>
<dbReference type="SUPFAM" id="SSF52540">
    <property type="entry name" value="P-loop containing nucleoside triphosphate hydrolases"/>
    <property type="match status" value="1"/>
</dbReference>
<feature type="compositionally biased region" description="Acidic residues" evidence="12">
    <location>
        <begin position="295"/>
        <end position="304"/>
    </location>
</feature>
<comment type="subcellular location">
    <subcellularLocation>
        <location evidence="1">Mitochondrion outer membrane</location>
        <topology evidence="1">Multi-pass membrane protein</topology>
    </subcellularLocation>
</comment>
<evidence type="ECO:0000256" key="4">
    <source>
        <dbReference type="ARBA" id="ARBA00022787"/>
    </source>
</evidence>
<dbReference type="Pfam" id="PF00350">
    <property type="entry name" value="Dynamin_N"/>
    <property type="match status" value="1"/>
</dbReference>
<dbReference type="PANTHER" id="PTHR10465:SF3">
    <property type="entry name" value="TRANSMEMBRANE GTPASE MARF-RELATED"/>
    <property type="match status" value="1"/>
</dbReference>
<organism evidence="14 15">
    <name type="scientific">Geodia barretti</name>
    <name type="common">Barrett's horny sponge</name>
    <dbReference type="NCBI Taxonomy" id="519541"/>
    <lineage>
        <taxon>Eukaryota</taxon>
        <taxon>Metazoa</taxon>
        <taxon>Porifera</taxon>
        <taxon>Demospongiae</taxon>
        <taxon>Heteroscleromorpha</taxon>
        <taxon>Tetractinellida</taxon>
        <taxon>Astrophorina</taxon>
        <taxon>Geodiidae</taxon>
        <taxon>Geodia</taxon>
    </lineage>
</organism>
<evidence type="ECO:0000256" key="6">
    <source>
        <dbReference type="ARBA" id="ARBA00022989"/>
    </source>
</evidence>
<evidence type="ECO:0000256" key="12">
    <source>
        <dbReference type="SAM" id="MobiDB-lite"/>
    </source>
</evidence>
<keyword evidence="15" id="KW-1185">Reference proteome</keyword>
<dbReference type="FunFam" id="3.40.50.300:FF:002843">
    <property type="entry name" value="Mitofusin 2"/>
    <property type="match status" value="1"/>
</dbReference>
<dbReference type="GO" id="GO:0005525">
    <property type="term" value="F:GTP binding"/>
    <property type="evidence" value="ECO:0007669"/>
    <property type="project" value="UniProtKB-KW"/>
</dbReference>
<dbReference type="Proteomes" id="UP001174909">
    <property type="component" value="Unassembled WGS sequence"/>
</dbReference>
<sequence>MSRWLDKQASVESPGAGYGGRQERRLSQDEGKGHRAKLNRSLTISSQPASGNGAREARDPSSPLKRFAQAKDAIRRAFQHLSERLAESQSFLQAAQLGSDGGGVSSLVQRTQEIQKVLSRDRMKVAFFGRTSNGKSSVINALLHGRVLPVGIGHTTNCFCSVVGGEGSEGYLLIGDSPEKRSVKSLQQLAHSLSSQHLDPSELVRIFWPKTKCPLLAEDVEFVDSPGVDMNANIDDWITKHCLDADVFVLVSNAESTLMNAEKNFFHRVSERISKPNVFILNNRWDASDSSDLAEGGEEGEGGEGIDSAGPRLMEQVMQQHLERDIKFLTGELSVTDEQTASHRVFFVSAKEVLHYRLRKHQRSADPGQGLAPGYRARLQNFEQFERRFKECLSSSAIHTKFEQHHKQGQTVVGELSQLLANQDSLLRQRREEVRIELGACQSRAQQLAQNKPSLVASGDHLVSMAMGQVGSFQSKALRDLLTQLPSLIDLYQAPFDPSDPAPYKTGLLSHFEEQLSAELQRASAAAVVAIYEETQAKLIDAHQELLQMSSSELERLRETVSGLQINYSLQCAELCGDFQEDLQFHFSLGLNTLSAVASTGSWLAVLRSKLSLVHSVVSVEYAAPAVLLVTALLLPRFLHWRYLLPVMCVCGGLYSYEWLAWTPRSKEAALKRQFVQHMKEKVQLQVKTINNSCEFQMQSNLANLRGRLLQRLEGSGREAETRAQQLTRHLDSISILSSRLKALRSECGPAVVL</sequence>
<dbReference type="GO" id="GO:0008053">
    <property type="term" value="P:mitochondrial fusion"/>
    <property type="evidence" value="ECO:0007669"/>
    <property type="project" value="InterPro"/>
</dbReference>
<dbReference type="GO" id="GO:0003924">
    <property type="term" value="F:GTPase activity"/>
    <property type="evidence" value="ECO:0007669"/>
    <property type="project" value="InterPro"/>
</dbReference>
<dbReference type="PANTHER" id="PTHR10465">
    <property type="entry name" value="TRANSMEMBRANE GTPASE FZO1"/>
    <property type="match status" value="1"/>
</dbReference>
<feature type="region of interest" description="Disordered" evidence="12">
    <location>
        <begin position="289"/>
        <end position="309"/>
    </location>
</feature>
<evidence type="ECO:0000256" key="11">
    <source>
        <dbReference type="SAM" id="Coils"/>
    </source>
</evidence>
<gene>
    <name evidence="14" type="ORF">GBAR_LOCUS14047</name>
</gene>
<feature type="coiled-coil region" evidence="11">
    <location>
        <begin position="540"/>
        <end position="567"/>
    </location>
</feature>
<dbReference type="CDD" id="cd09912">
    <property type="entry name" value="DLP_2"/>
    <property type="match status" value="1"/>
</dbReference>
<evidence type="ECO:0000256" key="8">
    <source>
        <dbReference type="ARBA" id="ARBA00023128"/>
    </source>
</evidence>
<evidence type="ECO:0000256" key="3">
    <source>
        <dbReference type="ARBA" id="ARBA00022741"/>
    </source>
</evidence>
<feature type="compositionally biased region" description="Polar residues" evidence="12">
    <location>
        <begin position="40"/>
        <end position="50"/>
    </location>
</feature>
<comment type="caution">
    <text evidence="14">The sequence shown here is derived from an EMBL/GenBank/DDBJ whole genome shotgun (WGS) entry which is preliminary data.</text>
</comment>
<keyword evidence="4" id="KW-1000">Mitochondrion outer membrane</keyword>
<protein>
    <submittedName>
        <fullName evidence="14">Mitofusin-2</fullName>
    </submittedName>
</protein>
<keyword evidence="8" id="KW-0496">Mitochondrion</keyword>
<dbReference type="InterPro" id="IPR006884">
    <property type="entry name" value="Fzo/mitofusin_HR2"/>
</dbReference>
<evidence type="ECO:0000259" key="13">
    <source>
        <dbReference type="PROSITE" id="PS51718"/>
    </source>
</evidence>
<keyword evidence="2" id="KW-0812">Transmembrane</keyword>
<evidence type="ECO:0000313" key="14">
    <source>
        <dbReference type="EMBL" id="CAI8024150.1"/>
    </source>
</evidence>
<evidence type="ECO:0000256" key="1">
    <source>
        <dbReference type="ARBA" id="ARBA00004374"/>
    </source>
</evidence>
<evidence type="ECO:0000256" key="5">
    <source>
        <dbReference type="ARBA" id="ARBA00022801"/>
    </source>
</evidence>
<keyword evidence="3" id="KW-0547">Nucleotide-binding</keyword>
<dbReference type="AlphaFoldDB" id="A0AA35S636"/>
<dbReference type="PROSITE" id="PS51718">
    <property type="entry name" value="G_DYNAMIN_2"/>
    <property type="match status" value="1"/>
</dbReference>
<keyword evidence="7 11" id="KW-0175">Coiled coil</keyword>
<feature type="region of interest" description="Disordered" evidence="12">
    <location>
        <begin position="1"/>
        <end position="64"/>
    </location>
</feature>
<dbReference type="Gene3D" id="3.40.50.300">
    <property type="entry name" value="P-loop containing nucleotide triphosphate hydrolases"/>
    <property type="match status" value="1"/>
</dbReference>
<evidence type="ECO:0000256" key="9">
    <source>
        <dbReference type="ARBA" id="ARBA00023134"/>
    </source>
</evidence>
<feature type="domain" description="Dynamin-type G" evidence="13">
    <location>
        <begin position="119"/>
        <end position="391"/>
    </location>
</feature>
<keyword evidence="10" id="KW-0472">Membrane</keyword>